<protein>
    <submittedName>
        <fullName evidence="1">Uncharacterized protein</fullName>
    </submittedName>
</protein>
<dbReference type="Proteomes" id="UP000817658">
    <property type="component" value="Chromosome 1"/>
</dbReference>
<reference evidence="3" key="2">
    <citation type="journal article" date="2005" name="Nature">
        <title>The map-based sequence of the rice genome.</title>
        <authorList>
            <consortium name="International rice genome sequencing project (IRGSP)"/>
            <person name="Matsumoto T."/>
            <person name="Wu J."/>
            <person name="Kanamori H."/>
            <person name="Katayose Y."/>
            <person name="Fujisawa M."/>
            <person name="Namiki N."/>
            <person name="Mizuno H."/>
            <person name="Yamamoto K."/>
            <person name="Antonio B.A."/>
            <person name="Baba T."/>
            <person name="Sakata K."/>
            <person name="Nagamura Y."/>
            <person name="Aoki H."/>
            <person name="Arikawa K."/>
            <person name="Arita K."/>
            <person name="Bito T."/>
            <person name="Chiden Y."/>
            <person name="Fujitsuka N."/>
            <person name="Fukunaka R."/>
            <person name="Hamada M."/>
            <person name="Harada C."/>
            <person name="Hayashi A."/>
            <person name="Hijishita S."/>
            <person name="Honda M."/>
            <person name="Hosokawa S."/>
            <person name="Ichikawa Y."/>
            <person name="Idonuma A."/>
            <person name="Iijima M."/>
            <person name="Ikeda M."/>
            <person name="Ikeno M."/>
            <person name="Ito K."/>
            <person name="Ito S."/>
            <person name="Ito T."/>
            <person name="Ito Y."/>
            <person name="Ito Y."/>
            <person name="Iwabuchi A."/>
            <person name="Kamiya K."/>
            <person name="Karasawa W."/>
            <person name="Kurita K."/>
            <person name="Katagiri S."/>
            <person name="Kikuta A."/>
            <person name="Kobayashi H."/>
            <person name="Kobayashi N."/>
            <person name="Machita K."/>
            <person name="Maehara T."/>
            <person name="Masukawa M."/>
            <person name="Mizubayashi T."/>
            <person name="Mukai Y."/>
            <person name="Nagasaki H."/>
            <person name="Nagata Y."/>
            <person name="Naito S."/>
            <person name="Nakashima M."/>
            <person name="Nakama Y."/>
            <person name="Nakamichi Y."/>
            <person name="Nakamura M."/>
            <person name="Meguro A."/>
            <person name="Negishi M."/>
            <person name="Ohta I."/>
            <person name="Ohta T."/>
            <person name="Okamoto M."/>
            <person name="Ono N."/>
            <person name="Saji S."/>
            <person name="Sakaguchi M."/>
            <person name="Sakai K."/>
            <person name="Shibata M."/>
            <person name="Shimokawa T."/>
            <person name="Song J."/>
            <person name="Takazaki Y."/>
            <person name="Terasawa K."/>
            <person name="Tsugane M."/>
            <person name="Tsuji K."/>
            <person name="Ueda S."/>
            <person name="Waki K."/>
            <person name="Yamagata H."/>
            <person name="Yamamoto M."/>
            <person name="Yamamoto S."/>
            <person name="Yamane H."/>
            <person name="Yoshiki S."/>
            <person name="Yoshihara R."/>
            <person name="Yukawa K."/>
            <person name="Zhong H."/>
            <person name="Yano M."/>
            <person name="Yuan Q."/>
            <person name="Ouyang S."/>
            <person name="Liu J."/>
            <person name="Jones K.M."/>
            <person name="Gansberger K."/>
            <person name="Moffat K."/>
            <person name="Hill J."/>
            <person name="Bera J."/>
            <person name="Fadrosh D."/>
            <person name="Jin S."/>
            <person name="Johri S."/>
            <person name="Kim M."/>
            <person name="Overton L."/>
            <person name="Reardon M."/>
            <person name="Tsitrin T."/>
            <person name="Vuong H."/>
            <person name="Weaver B."/>
            <person name="Ciecko A."/>
            <person name="Tallon L."/>
            <person name="Jackson J."/>
            <person name="Pai G."/>
            <person name="Aken S.V."/>
            <person name="Utterback T."/>
            <person name="Reidmuller S."/>
            <person name="Feldblyum T."/>
            <person name="Hsiao J."/>
            <person name="Zismann V."/>
            <person name="Iobst S."/>
            <person name="de Vazeille A.R."/>
            <person name="Buell C.R."/>
            <person name="Ying K."/>
            <person name="Li Y."/>
            <person name="Lu T."/>
            <person name="Huang Y."/>
            <person name="Zhao Q."/>
            <person name="Feng Q."/>
            <person name="Zhang L."/>
            <person name="Zhu J."/>
            <person name="Weng Q."/>
            <person name="Mu J."/>
            <person name="Lu Y."/>
            <person name="Fan D."/>
            <person name="Liu Y."/>
            <person name="Guan J."/>
            <person name="Zhang Y."/>
            <person name="Yu S."/>
            <person name="Liu X."/>
            <person name="Zhang Y."/>
            <person name="Hong G."/>
            <person name="Han B."/>
            <person name="Choisne N."/>
            <person name="Demange N."/>
            <person name="Orjeda G."/>
            <person name="Samain S."/>
            <person name="Cattolico L."/>
            <person name="Pelletier E."/>
            <person name="Couloux A."/>
            <person name="Segurens B."/>
            <person name="Wincker P."/>
            <person name="D'Hont A."/>
            <person name="Scarpelli C."/>
            <person name="Weissenbach J."/>
            <person name="Salanoubat M."/>
            <person name="Quetier F."/>
            <person name="Yu Y."/>
            <person name="Kim H.R."/>
            <person name="Rambo T."/>
            <person name="Currie J."/>
            <person name="Collura K."/>
            <person name="Luo M."/>
            <person name="Yang T."/>
            <person name="Ammiraju J.S.S."/>
            <person name="Engler F."/>
            <person name="Soderlund C."/>
            <person name="Wing R.A."/>
            <person name="Palmer L.E."/>
            <person name="de la Bastide M."/>
            <person name="Spiegel L."/>
            <person name="Nascimento L."/>
            <person name="Zutavern T."/>
            <person name="O'Shaughnessy A."/>
            <person name="Dike S."/>
            <person name="Dedhia N."/>
            <person name="Preston R."/>
            <person name="Balija V."/>
            <person name="McCombie W.R."/>
            <person name="Chow T."/>
            <person name="Chen H."/>
            <person name="Chung M."/>
            <person name="Chen C."/>
            <person name="Shaw J."/>
            <person name="Wu H."/>
            <person name="Hsiao K."/>
            <person name="Chao Y."/>
            <person name="Chu M."/>
            <person name="Cheng C."/>
            <person name="Hour A."/>
            <person name="Lee P."/>
            <person name="Lin S."/>
            <person name="Lin Y."/>
            <person name="Liou J."/>
            <person name="Liu S."/>
            <person name="Hsing Y."/>
            <person name="Raghuvanshi S."/>
            <person name="Mohanty A."/>
            <person name="Bharti A.K."/>
            <person name="Gaur A."/>
            <person name="Gupta V."/>
            <person name="Kumar D."/>
            <person name="Ravi V."/>
            <person name="Vij S."/>
            <person name="Kapur A."/>
            <person name="Khurana P."/>
            <person name="Khurana P."/>
            <person name="Khurana J.P."/>
            <person name="Tyagi A.K."/>
            <person name="Gaikwad K."/>
            <person name="Singh A."/>
            <person name="Dalal V."/>
            <person name="Srivastava S."/>
            <person name="Dixit A."/>
            <person name="Pal A.K."/>
            <person name="Ghazi I.A."/>
            <person name="Yadav M."/>
            <person name="Pandit A."/>
            <person name="Bhargava A."/>
            <person name="Sureshbabu K."/>
            <person name="Batra K."/>
            <person name="Sharma T.R."/>
            <person name="Mohapatra T."/>
            <person name="Singh N.K."/>
            <person name="Messing J."/>
            <person name="Nelson A.B."/>
            <person name="Fuks G."/>
            <person name="Kavchok S."/>
            <person name="Keizer G."/>
            <person name="Linton E."/>
            <person name="Llaca V."/>
            <person name="Song R."/>
            <person name="Tanyolac B."/>
            <person name="Young S."/>
            <person name="Ho-Il K."/>
            <person name="Hahn J.H."/>
            <person name="Sangsakoo G."/>
            <person name="Vanavichit A."/>
            <person name="de Mattos Luiz.A.T."/>
            <person name="Zimmer P.D."/>
            <person name="Malone G."/>
            <person name="Dellagostin O."/>
            <person name="de Oliveira A.C."/>
            <person name="Bevan M."/>
            <person name="Bancroft I."/>
            <person name="Minx P."/>
            <person name="Cordum H."/>
            <person name="Wilson R."/>
            <person name="Cheng Z."/>
            <person name="Jin W."/>
            <person name="Jiang J."/>
            <person name="Leong S.A."/>
            <person name="Iwama H."/>
            <person name="Gojobori T."/>
            <person name="Itoh T."/>
            <person name="Niimura Y."/>
            <person name="Fujii Y."/>
            <person name="Habara T."/>
            <person name="Sakai H."/>
            <person name="Sato Y."/>
            <person name="Wilson G."/>
            <person name="Kumar K."/>
            <person name="McCouch S."/>
            <person name="Juretic N."/>
            <person name="Hoen D."/>
            <person name="Wright S."/>
            <person name="Bruskiewich R."/>
            <person name="Bureau T."/>
            <person name="Miyao A."/>
            <person name="Hirochika H."/>
            <person name="Nishikawa T."/>
            <person name="Kadowaki K."/>
            <person name="Sugiura M."/>
            <person name="Burr B."/>
            <person name="Sasaki T."/>
        </authorList>
    </citation>
    <scope>NUCLEOTIDE SEQUENCE [LARGE SCALE GENOMIC DNA]</scope>
    <source>
        <strain evidence="3">cv. Nipponbare</strain>
    </source>
</reference>
<dbReference type="EMBL" id="AP004361">
    <property type="protein sequence ID" value="BAD88220.1"/>
    <property type="molecule type" value="Genomic_DNA"/>
</dbReference>
<reference evidence="1" key="1">
    <citation type="journal article" date="2002" name="Nature">
        <title>The genome sequence and structure of rice chromosome 1.</title>
        <authorList>
            <person name="Sasaki T."/>
            <person name="Matsumoto T."/>
            <person name="Yamamoto K."/>
            <person name="Sakata K."/>
            <person name="Baba T."/>
            <person name="Katayose Y."/>
            <person name="Wu J."/>
            <person name="Niimura Y."/>
            <person name="Cheng Z."/>
            <person name="Nagamura Y."/>
            <person name="Antonio B.A."/>
            <person name="Kanamori H."/>
            <person name="Hosokawa S."/>
            <person name="Masukawa M."/>
            <person name="Arikawa K."/>
            <person name="Chiden Y."/>
            <person name="Hayashi M."/>
            <person name="Okamoto M."/>
            <person name="Ando T."/>
            <person name="Aoki H."/>
            <person name="Arita K."/>
            <person name="Hamada M."/>
            <person name="Harada C."/>
            <person name="Hijishita S."/>
            <person name="Honda M."/>
            <person name="Ichikawa Y."/>
            <person name="Idonuma A."/>
            <person name="Iijima M."/>
            <person name="Ikeda M."/>
            <person name="Ikeno M."/>
            <person name="Itoh S."/>
            <person name="Itoh T."/>
            <person name="Itoh Y."/>
            <person name="Itoh Y."/>
            <person name="Iwabuchi A."/>
            <person name="Kamiya K."/>
            <person name="Karasawa W."/>
            <person name="Katagiri S."/>
            <person name="Kikuta A."/>
            <person name="Kobayashi N."/>
            <person name="Kono I."/>
            <person name="Machita K."/>
            <person name="Maehara T."/>
            <person name="Mizuno H."/>
            <person name="Mizubayashi T."/>
            <person name="Mukai Y."/>
            <person name="Nagasaki H."/>
            <person name="Nakashima M."/>
            <person name="Nakama Y."/>
            <person name="Nakamichi Y."/>
            <person name="Nakamura M."/>
            <person name="Namiki N."/>
            <person name="Negishi M."/>
            <person name="Ohta I."/>
            <person name="Ono N."/>
            <person name="Saji S."/>
            <person name="Sakai K."/>
            <person name="Shibata M."/>
            <person name="Shimokawa T."/>
            <person name="Shomura A."/>
            <person name="Song J."/>
            <person name="Takazaki Y."/>
            <person name="Terasawa K."/>
            <person name="Tsuji K."/>
            <person name="Waki K."/>
            <person name="Yamagata H."/>
            <person name="Yamane H."/>
            <person name="Yoshiki S."/>
            <person name="Yoshihara R."/>
            <person name="Yukawa K."/>
            <person name="Zhong H."/>
            <person name="Iwama H."/>
            <person name="Endo T."/>
            <person name="Ito H."/>
            <person name="Hahn J.H."/>
            <person name="Kim H.I."/>
            <person name="Eun M.Y."/>
            <person name="Yano M."/>
            <person name="Jiang J."/>
            <person name="Gojobori T."/>
        </authorList>
    </citation>
    <scope>NUCLEOTIDE SEQUENCE</scope>
</reference>
<name>Q5JJY0_ORYSJ</name>
<accession>Q5JJY0</accession>
<sequence length="53" mass="5776">MCRSSQQPCRVGWRGSRGVDEKMRLASPRSQPIDGVMAATIRGSGYRVAPNPT</sequence>
<gene>
    <name evidence="1" type="ORF">OSJNBa0047D12.46</name>
    <name evidence="2" type="ORF">OSJNBa0062A24.3</name>
</gene>
<accession>Q5JL71</accession>
<dbReference type="EMBL" id="AP003516">
    <property type="protein sequence ID" value="BAD87788.1"/>
    <property type="molecule type" value="Genomic_DNA"/>
</dbReference>
<evidence type="ECO:0000313" key="2">
    <source>
        <dbReference type="EMBL" id="BAD88220.1"/>
    </source>
</evidence>
<dbReference type="AlphaFoldDB" id="Q5JJY0"/>
<dbReference type="Proteomes" id="UP000000763">
    <property type="component" value="Chromosome 1"/>
</dbReference>
<evidence type="ECO:0000313" key="1">
    <source>
        <dbReference type="EMBL" id="BAD87788.1"/>
    </source>
</evidence>
<reference evidence="3" key="3">
    <citation type="journal article" date="2008" name="Nucleic Acids Res.">
        <title>The rice annotation project database (RAP-DB): 2008 update.</title>
        <authorList>
            <consortium name="The rice annotation project (RAP)"/>
        </authorList>
    </citation>
    <scope>GENOME REANNOTATION</scope>
    <source>
        <strain evidence="3">cv. Nipponbare</strain>
    </source>
</reference>
<evidence type="ECO:0000313" key="3">
    <source>
        <dbReference type="Proteomes" id="UP000000763"/>
    </source>
</evidence>
<organism evidence="1">
    <name type="scientific">Oryza sativa subsp. japonica</name>
    <name type="common">Rice</name>
    <dbReference type="NCBI Taxonomy" id="39947"/>
    <lineage>
        <taxon>Eukaryota</taxon>
        <taxon>Viridiplantae</taxon>
        <taxon>Streptophyta</taxon>
        <taxon>Embryophyta</taxon>
        <taxon>Tracheophyta</taxon>
        <taxon>Spermatophyta</taxon>
        <taxon>Magnoliopsida</taxon>
        <taxon>Liliopsida</taxon>
        <taxon>Poales</taxon>
        <taxon>Poaceae</taxon>
        <taxon>BOP clade</taxon>
        <taxon>Oryzoideae</taxon>
        <taxon>Oryzeae</taxon>
        <taxon>Oryzinae</taxon>
        <taxon>Oryza</taxon>
        <taxon>Oryza sativa</taxon>
    </lineage>
</organism>
<proteinExistence type="predicted"/>